<feature type="compositionally biased region" description="Polar residues" evidence="1">
    <location>
        <begin position="62"/>
        <end position="80"/>
    </location>
</feature>
<dbReference type="EMBL" id="JAULSU010000001">
    <property type="protein sequence ID" value="KAK0634046.1"/>
    <property type="molecule type" value="Genomic_DNA"/>
</dbReference>
<comment type="caution">
    <text evidence="2">The sequence shown here is derived from an EMBL/GenBank/DDBJ whole genome shotgun (WGS) entry which is preliminary data.</text>
</comment>
<keyword evidence="3" id="KW-1185">Reference proteome</keyword>
<sequence length="262" mass="28868">MSWNQRPHDGAQAGFSGIDDGRGNGLDWNQHPTYVNSLLQQEHLGFDNINSSTASVPPPPQHTGSQEFASSNAWSSQGTYDLSHGPSLHGPVDPHSGGTALDSTWGAARSDDQNYHHLPVLFMPALPLTPHPKLPKEGWTQAQQEMLIKSRQSGRGFADIAEDMRVQFGVEITPNALVKRFGKIQETHLGPLSTAINNVKPDLMASIKAEVDKLGYDALTEAERQALEEIMQEFHRSIPKSVQNLVYRRRKAEQSTASSYPL</sequence>
<feature type="region of interest" description="Disordered" evidence="1">
    <location>
        <begin position="1"/>
        <end position="24"/>
    </location>
</feature>
<name>A0AA39XI50_9PEZI</name>
<gene>
    <name evidence="2" type="ORF">B0T14DRAFT_508285</name>
</gene>
<organism evidence="2 3">
    <name type="scientific">Immersiella caudata</name>
    <dbReference type="NCBI Taxonomy" id="314043"/>
    <lineage>
        <taxon>Eukaryota</taxon>
        <taxon>Fungi</taxon>
        <taxon>Dikarya</taxon>
        <taxon>Ascomycota</taxon>
        <taxon>Pezizomycotina</taxon>
        <taxon>Sordariomycetes</taxon>
        <taxon>Sordariomycetidae</taxon>
        <taxon>Sordariales</taxon>
        <taxon>Lasiosphaeriaceae</taxon>
        <taxon>Immersiella</taxon>
    </lineage>
</organism>
<feature type="region of interest" description="Disordered" evidence="1">
    <location>
        <begin position="48"/>
        <end position="105"/>
    </location>
</feature>
<proteinExistence type="predicted"/>
<dbReference type="AlphaFoldDB" id="A0AA39XI50"/>
<protein>
    <submittedName>
        <fullName evidence="2">Uncharacterized protein</fullName>
    </submittedName>
</protein>
<evidence type="ECO:0000313" key="2">
    <source>
        <dbReference type="EMBL" id="KAK0634046.1"/>
    </source>
</evidence>
<evidence type="ECO:0000256" key="1">
    <source>
        <dbReference type="SAM" id="MobiDB-lite"/>
    </source>
</evidence>
<dbReference type="Proteomes" id="UP001175000">
    <property type="component" value="Unassembled WGS sequence"/>
</dbReference>
<evidence type="ECO:0000313" key="3">
    <source>
        <dbReference type="Proteomes" id="UP001175000"/>
    </source>
</evidence>
<reference evidence="2" key="1">
    <citation type="submission" date="2023-06" db="EMBL/GenBank/DDBJ databases">
        <title>Genome-scale phylogeny and comparative genomics of the fungal order Sordariales.</title>
        <authorList>
            <consortium name="Lawrence Berkeley National Laboratory"/>
            <person name="Hensen N."/>
            <person name="Bonometti L."/>
            <person name="Westerberg I."/>
            <person name="Brannstrom I.O."/>
            <person name="Guillou S."/>
            <person name="Cros-Aarteil S."/>
            <person name="Calhoun S."/>
            <person name="Haridas S."/>
            <person name="Kuo A."/>
            <person name="Mondo S."/>
            <person name="Pangilinan J."/>
            <person name="Riley R."/>
            <person name="Labutti K."/>
            <person name="Andreopoulos B."/>
            <person name="Lipzen A."/>
            <person name="Chen C."/>
            <person name="Yanf M."/>
            <person name="Daum C."/>
            <person name="Ng V."/>
            <person name="Clum A."/>
            <person name="Steindorff A."/>
            <person name="Ohm R."/>
            <person name="Martin F."/>
            <person name="Silar P."/>
            <person name="Natvig D."/>
            <person name="Lalanne C."/>
            <person name="Gautier V."/>
            <person name="Ament-Velasquez S.L."/>
            <person name="Kruys A."/>
            <person name="Hutchinson M.I."/>
            <person name="Powell A.J."/>
            <person name="Barry K."/>
            <person name="Miller A.N."/>
            <person name="Grigoriev I.V."/>
            <person name="Debuchy R."/>
            <person name="Gladieux P."/>
            <person name="Thoren M.H."/>
            <person name="Johannesson H."/>
        </authorList>
    </citation>
    <scope>NUCLEOTIDE SEQUENCE</scope>
    <source>
        <strain evidence="2">CBS 606.72</strain>
    </source>
</reference>
<accession>A0AA39XI50</accession>